<dbReference type="KEGG" id="cmax:111475260"/>
<dbReference type="Proteomes" id="UP000504608">
    <property type="component" value="Unplaced"/>
</dbReference>
<dbReference type="AlphaFoldDB" id="A0A6J1IL36"/>
<keyword evidence="2" id="KW-1185">Reference proteome</keyword>
<dbReference type="GeneID" id="111475260"/>
<sequence length="503" mass="54466">MEYQESTGFGMPPAVNTLMLDLWTPIIEKSSMNWICGKFLSFQKGKKWGGCWGALSCFHSQKGEKRIVPASRLPEGNVVTTQPNRPPEAGMAIQATVIDPSLLAPPSSPASFTNSALPSTAQSPSCFLSMSANSPGGPSSTMFATGPYAHETQLVSPPVFSAFTTEPSTAPLTPPPELAHLTTPSSPDVPFAEFLSSSMDLKGAGKENYIASNDLQTAYSLYPGSPSSSLVSPISRTSGDCLSSFPERDFPPQWNPSVSPQDGKYPRTGSGRLFGHEKAGTSLVSQDSNFFCPATFAQFYLDNPPFPHTGGRLSVSKDSDVYSPGGNVFQNRHNKSPKQDVEELEAYRASFGFSADEIITTTQYVEISGVMEDSFTMKPFTSTSLSAEESFEPPLLAENLNSAHTTLQSQRRIKSPPDVVQKDTCTEVLALCSVYEDNKLQRQPGNMSGSSTLNQVGSDVFSRIGPSKNSRKYNLGLSCSDAEVDYRRGRSLREAKGDFLWHD</sequence>
<protein>
    <submittedName>
        <fullName evidence="3 4">Uncharacterized protein At1g76660-like isoform X1</fullName>
    </submittedName>
</protein>
<proteinExistence type="predicted"/>
<dbReference type="RefSeq" id="XP_022975614.1">
    <property type="nucleotide sequence ID" value="XM_023119846.1"/>
</dbReference>
<dbReference type="OrthoDB" id="1927968at2759"/>
<gene>
    <name evidence="3 4" type="primary">LOC111475260</name>
</gene>
<accession>A0A6J1IL36</accession>
<organism evidence="2 4">
    <name type="scientific">Cucurbita maxima</name>
    <name type="common">Pumpkin</name>
    <name type="synonym">Winter squash</name>
    <dbReference type="NCBI Taxonomy" id="3661"/>
    <lineage>
        <taxon>Eukaryota</taxon>
        <taxon>Viridiplantae</taxon>
        <taxon>Streptophyta</taxon>
        <taxon>Embryophyta</taxon>
        <taxon>Tracheophyta</taxon>
        <taxon>Spermatophyta</taxon>
        <taxon>Magnoliopsida</taxon>
        <taxon>eudicotyledons</taxon>
        <taxon>Gunneridae</taxon>
        <taxon>Pentapetalae</taxon>
        <taxon>rosids</taxon>
        <taxon>fabids</taxon>
        <taxon>Cucurbitales</taxon>
        <taxon>Cucurbitaceae</taxon>
        <taxon>Cucurbiteae</taxon>
        <taxon>Cucurbita</taxon>
    </lineage>
</organism>
<feature type="region of interest" description="Disordered" evidence="1">
    <location>
        <begin position="249"/>
        <end position="268"/>
    </location>
</feature>
<evidence type="ECO:0000313" key="2">
    <source>
        <dbReference type="Proteomes" id="UP000504608"/>
    </source>
</evidence>
<dbReference type="PANTHER" id="PTHR31798">
    <property type="entry name" value="HYDROXYPROLINE-RICH GLYCOPROTEIN-LIKE"/>
    <property type="match status" value="1"/>
</dbReference>
<dbReference type="InterPro" id="IPR040420">
    <property type="entry name" value="At1g76660-like"/>
</dbReference>
<reference evidence="3 4" key="1">
    <citation type="submission" date="2025-04" db="UniProtKB">
        <authorList>
            <consortium name="RefSeq"/>
        </authorList>
    </citation>
    <scope>IDENTIFICATION</scope>
    <source>
        <tissue evidence="3 4">Young leaves</tissue>
    </source>
</reference>
<dbReference type="RefSeq" id="XP_022975613.1">
    <property type="nucleotide sequence ID" value="XM_023119845.1"/>
</dbReference>
<evidence type="ECO:0000313" key="3">
    <source>
        <dbReference type="RefSeq" id="XP_022975613.1"/>
    </source>
</evidence>
<name>A0A6J1IL36_CUCMA</name>
<evidence type="ECO:0000256" key="1">
    <source>
        <dbReference type="SAM" id="MobiDB-lite"/>
    </source>
</evidence>
<dbReference type="PANTHER" id="PTHR31798:SF3">
    <property type="entry name" value="OS01G0103800 PROTEIN"/>
    <property type="match status" value="1"/>
</dbReference>
<evidence type="ECO:0000313" key="4">
    <source>
        <dbReference type="RefSeq" id="XP_022975614.1"/>
    </source>
</evidence>